<dbReference type="Proteomes" id="UP000077266">
    <property type="component" value="Unassembled WGS sequence"/>
</dbReference>
<dbReference type="EMBL" id="KV426830">
    <property type="protein sequence ID" value="KZV78590.1"/>
    <property type="molecule type" value="Genomic_DNA"/>
</dbReference>
<keyword evidence="2" id="KW-1185">Reference proteome</keyword>
<name>A0A166MZL1_EXIGL</name>
<gene>
    <name evidence="1" type="ORF">EXIGLDRAFT_783576</name>
</gene>
<evidence type="ECO:0000313" key="2">
    <source>
        <dbReference type="Proteomes" id="UP000077266"/>
    </source>
</evidence>
<reference evidence="1 2" key="1">
    <citation type="journal article" date="2016" name="Mol. Biol. Evol.">
        <title>Comparative Genomics of Early-Diverging Mushroom-Forming Fungi Provides Insights into the Origins of Lignocellulose Decay Capabilities.</title>
        <authorList>
            <person name="Nagy L.G."/>
            <person name="Riley R."/>
            <person name="Tritt A."/>
            <person name="Adam C."/>
            <person name="Daum C."/>
            <person name="Floudas D."/>
            <person name="Sun H."/>
            <person name="Yadav J.S."/>
            <person name="Pangilinan J."/>
            <person name="Larsson K.H."/>
            <person name="Matsuura K."/>
            <person name="Barry K."/>
            <person name="Labutti K."/>
            <person name="Kuo R."/>
            <person name="Ohm R.A."/>
            <person name="Bhattacharya S.S."/>
            <person name="Shirouzu T."/>
            <person name="Yoshinaga Y."/>
            <person name="Martin F.M."/>
            <person name="Grigoriev I.V."/>
            <person name="Hibbett D.S."/>
        </authorList>
    </citation>
    <scope>NUCLEOTIDE SEQUENCE [LARGE SCALE GENOMIC DNA]</scope>
    <source>
        <strain evidence="1 2">HHB12029</strain>
    </source>
</reference>
<proteinExistence type="predicted"/>
<dbReference type="AlphaFoldDB" id="A0A166MZL1"/>
<protein>
    <submittedName>
        <fullName evidence="1">Uncharacterized protein</fullName>
    </submittedName>
</protein>
<evidence type="ECO:0000313" key="1">
    <source>
        <dbReference type="EMBL" id="KZV78590.1"/>
    </source>
</evidence>
<organism evidence="1 2">
    <name type="scientific">Exidia glandulosa HHB12029</name>
    <dbReference type="NCBI Taxonomy" id="1314781"/>
    <lineage>
        <taxon>Eukaryota</taxon>
        <taxon>Fungi</taxon>
        <taxon>Dikarya</taxon>
        <taxon>Basidiomycota</taxon>
        <taxon>Agaricomycotina</taxon>
        <taxon>Agaricomycetes</taxon>
        <taxon>Auriculariales</taxon>
        <taxon>Exidiaceae</taxon>
        <taxon>Exidia</taxon>
    </lineage>
</organism>
<dbReference type="InParanoid" id="A0A166MZL1"/>
<accession>A0A166MZL1</accession>
<sequence length="57" mass="6125">MGFRVNWLSGCRRATIYWSVVADLLGTREGLSATAKFIHASGAFLKPPGEDATPADD</sequence>